<organism evidence="1 2">
    <name type="scientific">Leptospira weilii serovar Topaz str. LT2116</name>
    <dbReference type="NCBI Taxonomy" id="1088540"/>
    <lineage>
        <taxon>Bacteria</taxon>
        <taxon>Pseudomonadati</taxon>
        <taxon>Spirochaetota</taxon>
        <taxon>Spirochaetia</taxon>
        <taxon>Leptospirales</taxon>
        <taxon>Leptospiraceae</taxon>
        <taxon>Leptospira</taxon>
    </lineage>
</organism>
<dbReference type="AlphaFoldDB" id="M3GWC0"/>
<dbReference type="EMBL" id="AHOR02000037">
    <property type="protein sequence ID" value="EMF81186.1"/>
    <property type="molecule type" value="Genomic_DNA"/>
</dbReference>
<gene>
    <name evidence="1" type="ORF">LEP1GSC188_2656</name>
</gene>
<protein>
    <submittedName>
        <fullName evidence="1">Uncharacterized protein</fullName>
    </submittedName>
</protein>
<sequence length="64" mass="7927">MLCFYRQIDYPKLLKSFYDFPLEVSLKNKILALLLGRTIEYYDKIISKIRILEYILKNWIFRFD</sequence>
<dbReference type="Proteomes" id="UP000011770">
    <property type="component" value="Unassembled WGS sequence"/>
</dbReference>
<evidence type="ECO:0000313" key="2">
    <source>
        <dbReference type="Proteomes" id="UP000011770"/>
    </source>
</evidence>
<name>M3GWC0_9LEPT</name>
<comment type="caution">
    <text evidence="1">The sequence shown here is derived from an EMBL/GenBank/DDBJ whole genome shotgun (WGS) entry which is preliminary data.</text>
</comment>
<evidence type="ECO:0000313" key="1">
    <source>
        <dbReference type="EMBL" id="EMF81186.1"/>
    </source>
</evidence>
<proteinExistence type="predicted"/>
<accession>M3GWC0</accession>
<reference evidence="1 2" key="1">
    <citation type="submission" date="2013-01" db="EMBL/GenBank/DDBJ databases">
        <authorList>
            <person name="Harkins D.M."/>
            <person name="Durkin A.S."/>
            <person name="Brinkac L.M."/>
            <person name="Haft D.H."/>
            <person name="Selengut J.D."/>
            <person name="Sanka R."/>
            <person name="DePew J."/>
            <person name="Purushe J."/>
            <person name="Tulsiani S.M."/>
            <person name="Graham G.C."/>
            <person name="Burns M.-A."/>
            <person name="Dohnt M.F."/>
            <person name="Smythe L.D."/>
            <person name="McKay D.B."/>
            <person name="Craig S.B."/>
            <person name="Vinetz J.M."/>
            <person name="Sutton G.G."/>
            <person name="Nierman W.C."/>
            <person name="Fouts D.E."/>
        </authorList>
    </citation>
    <scope>NUCLEOTIDE SEQUENCE [LARGE SCALE GENOMIC DNA]</scope>
    <source>
        <strain evidence="1 2">LT2116</strain>
    </source>
</reference>